<accession>A0A7J6PSV7</accession>
<evidence type="ECO:0000256" key="1">
    <source>
        <dbReference type="SAM" id="Coils"/>
    </source>
</evidence>
<dbReference type="Proteomes" id="UP000553632">
    <property type="component" value="Unassembled WGS sequence"/>
</dbReference>
<protein>
    <submittedName>
        <fullName evidence="3">Charged multivesicular body protein 2A</fullName>
    </submittedName>
</protein>
<evidence type="ECO:0000313" key="3">
    <source>
        <dbReference type="EMBL" id="KAF4698730.1"/>
    </source>
</evidence>
<dbReference type="Gene3D" id="6.10.140.1230">
    <property type="match status" value="1"/>
</dbReference>
<dbReference type="EMBL" id="JABANO010038327">
    <property type="protein sequence ID" value="KAF4698730.1"/>
    <property type="molecule type" value="Genomic_DNA"/>
</dbReference>
<dbReference type="InterPro" id="IPR005024">
    <property type="entry name" value="Snf7_fam"/>
</dbReference>
<dbReference type="AlphaFoldDB" id="A0A7J6PSV7"/>
<gene>
    <name evidence="3" type="primary">CHMP2A_1</name>
    <name evidence="3" type="ORF">FOZ63_000249</name>
</gene>
<reference evidence="3 4" key="1">
    <citation type="submission" date="2020-04" db="EMBL/GenBank/DDBJ databases">
        <title>Perkinsus olseni comparative genomics.</title>
        <authorList>
            <person name="Bogema D.R."/>
        </authorList>
    </citation>
    <scope>NUCLEOTIDE SEQUENCE [LARGE SCALE GENOMIC DNA]</scope>
    <source>
        <strain evidence="3 4">ATCC PRA-207</strain>
    </source>
</reference>
<comment type="caution">
    <text evidence="3">The sequence shown here is derived from an EMBL/GenBank/DDBJ whole genome shotgun (WGS) entry which is preliminary data.</text>
</comment>
<keyword evidence="1" id="KW-0175">Coiled coil</keyword>
<dbReference type="PANTHER" id="PTHR10476">
    <property type="entry name" value="CHARGED MULTIVESICULAR BODY PROTEIN"/>
    <property type="match status" value="1"/>
</dbReference>
<dbReference type="Pfam" id="PF03357">
    <property type="entry name" value="Snf7"/>
    <property type="match status" value="1"/>
</dbReference>
<organism evidence="3 4">
    <name type="scientific">Perkinsus olseni</name>
    <name type="common">Perkinsus atlanticus</name>
    <dbReference type="NCBI Taxonomy" id="32597"/>
    <lineage>
        <taxon>Eukaryota</taxon>
        <taxon>Sar</taxon>
        <taxon>Alveolata</taxon>
        <taxon>Perkinsozoa</taxon>
        <taxon>Perkinsea</taxon>
        <taxon>Perkinsida</taxon>
        <taxon>Perkinsidae</taxon>
        <taxon>Perkinsus</taxon>
    </lineage>
</organism>
<proteinExistence type="predicted"/>
<dbReference type="GO" id="GO:0007034">
    <property type="term" value="P:vacuolar transport"/>
    <property type="evidence" value="ECO:0007669"/>
    <property type="project" value="InterPro"/>
</dbReference>
<keyword evidence="4" id="KW-1185">Reference proteome</keyword>
<feature type="coiled-coil region" evidence="1">
    <location>
        <begin position="11"/>
        <end position="38"/>
    </location>
</feature>
<name>A0A7J6PSV7_PEROL</name>
<dbReference type="OMA" id="KMAKMNQ"/>
<evidence type="ECO:0000256" key="2">
    <source>
        <dbReference type="SAM" id="MobiDB-lite"/>
    </source>
</evidence>
<evidence type="ECO:0000313" key="4">
    <source>
        <dbReference type="Proteomes" id="UP000553632"/>
    </source>
</evidence>
<sequence length="268" mass="29217">MGNQSSKLTLEEQMRANKRMINRAVRELDRERMGLQRNEQKLITDIKQAAKKNQMGPVKIMAKDLVRTRRYESKFLEMKSHLQGVSLRMQTVKSTEAMARSMKGCTQAMARMNKQLNLPQLQKIMQEFQDETEKMGLTEEVMGDTIDDVLGEVGDEEEEEAIVGQVLEEIGVDMNEVLANAPGSALPAGQKTSVGAGKQSKQQAVAEGAAATGRPTGGQDNKKNKGGNDDGGSPFTGIVIGVVSLGSPPSPPPPPENDLESRLNALKR</sequence>
<feature type="region of interest" description="Disordered" evidence="2">
    <location>
        <begin position="183"/>
        <end position="268"/>
    </location>
</feature>